<keyword evidence="6" id="KW-0282">Flagellum</keyword>
<dbReference type="PANTHER" id="PTHR30435:SF19">
    <property type="entry name" value="FLAGELLAR BASAL-BODY ROD PROTEIN FLGG"/>
    <property type="match status" value="1"/>
</dbReference>
<dbReference type="PROSITE" id="PS00588">
    <property type="entry name" value="FLAGELLA_BB_ROD"/>
    <property type="match status" value="1"/>
</dbReference>
<reference evidence="6 7" key="1">
    <citation type="submission" date="2015-09" db="EMBL/GenBank/DDBJ databases">
        <title>Genome sequencing project for genomic taxonomy and phylogenomics of Bacillus-like bacteria.</title>
        <authorList>
            <person name="Liu B."/>
            <person name="Wang J."/>
            <person name="Zhu Y."/>
            <person name="Liu G."/>
            <person name="Chen Q."/>
            <person name="Chen Z."/>
            <person name="Lan J."/>
            <person name="Che J."/>
            <person name="Ge C."/>
            <person name="Shi H."/>
            <person name="Pan Z."/>
            <person name="Liu X."/>
        </authorList>
    </citation>
    <scope>NUCLEOTIDE SEQUENCE [LARGE SCALE GENOMIC DNA]</scope>
    <source>
        <strain evidence="6 7">FJAT-18043</strain>
    </source>
</reference>
<comment type="similarity">
    <text evidence="1 2">Belongs to the flagella basal body rod proteins family.</text>
</comment>
<evidence type="ECO:0000313" key="6">
    <source>
        <dbReference type="EMBL" id="KQL21470.1"/>
    </source>
</evidence>
<dbReference type="Proteomes" id="UP000050996">
    <property type="component" value="Unassembled WGS sequence"/>
</dbReference>
<evidence type="ECO:0000259" key="3">
    <source>
        <dbReference type="Pfam" id="PF00460"/>
    </source>
</evidence>
<feature type="domain" description="Flagellar basal body rod protein N-terminal" evidence="3">
    <location>
        <begin position="7"/>
        <end position="35"/>
    </location>
</feature>
<dbReference type="InterPro" id="IPR019776">
    <property type="entry name" value="Flagellar_basal_body_rod_CS"/>
</dbReference>
<proteinExistence type="inferred from homology"/>
<keyword evidence="7" id="KW-1185">Reference proteome</keyword>
<evidence type="ECO:0000313" key="7">
    <source>
        <dbReference type="Proteomes" id="UP000050996"/>
    </source>
</evidence>
<evidence type="ECO:0000256" key="1">
    <source>
        <dbReference type="ARBA" id="ARBA00009677"/>
    </source>
</evidence>
<keyword evidence="2" id="KW-0975">Bacterial flagellum</keyword>
<dbReference type="Pfam" id="PF00460">
    <property type="entry name" value="Flg_bb_rod"/>
    <property type="match status" value="1"/>
</dbReference>
<dbReference type="PANTHER" id="PTHR30435">
    <property type="entry name" value="FLAGELLAR PROTEIN"/>
    <property type="match status" value="1"/>
</dbReference>
<dbReference type="InterPro" id="IPR010930">
    <property type="entry name" value="Flg_bb/hook_C_dom"/>
</dbReference>
<keyword evidence="6" id="KW-0966">Cell projection</keyword>
<evidence type="ECO:0000256" key="2">
    <source>
        <dbReference type="RuleBase" id="RU362116"/>
    </source>
</evidence>
<evidence type="ECO:0000259" key="5">
    <source>
        <dbReference type="Pfam" id="PF22692"/>
    </source>
</evidence>
<dbReference type="SUPFAM" id="SSF117143">
    <property type="entry name" value="Flagellar hook protein flgE"/>
    <property type="match status" value="1"/>
</dbReference>
<comment type="caution">
    <text evidence="6">The sequence shown here is derived from an EMBL/GenBank/DDBJ whole genome shotgun (WGS) entry which is preliminary data.</text>
</comment>
<keyword evidence="6" id="KW-0969">Cilium</keyword>
<dbReference type="InterPro" id="IPR053967">
    <property type="entry name" value="LlgE_F_G-like_D1"/>
</dbReference>
<dbReference type="InterPro" id="IPR037925">
    <property type="entry name" value="FlgE/F/G-like"/>
</dbReference>
<dbReference type="InterPro" id="IPR020013">
    <property type="entry name" value="Flagellar_FlgE/F/G"/>
</dbReference>
<accession>A0A0Q3QUN5</accession>
<dbReference type="GO" id="GO:0009425">
    <property type="term" value="C:bacterial-type flagellum basal body"/>
    <property type="evidence" value="ECO:0007669"/>
    <property type="project" value="UniProtKB-SubCell"/>
</dbReference>
<organism evidence="6 7">
    <name type="scientific">Cytobacillus solani</name>
    <dbReference type="NCBI Taxonomy" id="1637975"/>
    <lineage>
        <taxon>Bacteria</taxon>
        <taxon>Bacillati</taxon>
        <taxon>Bacillota</taxon>
        <taxon>Bacilli</taxon>
        <taxon>Bacillales</taxon>
        <taxon>Bacillaceae</taxon>
        <taxon>Cytobacillus</taxon>
    </lineage>
</organism>
<comment type="subcellular location">
    <subcellularLocation>
        <location evidence="2">Bacterial flagellum basal body</location>
    </subcellularLocation>
</comment>
<dbReference type="STRING" id="1637975.AN957_24915"/>
<dbReference type="Pfam" id="PF06429">
    <property type="entry name" value="Flg_bbr_C"/>
    <property type="match status" value="1"/>
</dbReference>
<dbReference type="RefSeq" id="WP_053478577.1">
    <property type="nucleotide sequence ID" value="NZ_CP041305.1"/>
</dbReference>
<name>A0A0Q3QUN5_9BACI</name>
<feature type="domain" description="Flagellar basal-body/hook protein C-terminal" evidence="4">
    <location>
        <begin position="234"/>
        <end position="277"/>
    </location>
</feature>
<gene>
    <name evidence="6" type="ORF">AN957_24915</name>
</gene>
<dbReference type="NCBIfam" id="TIGR03506">
    <property type="entry name" value="FlgEFG_subfam"/>
    <property type="match status" value="1"/>
</dbReference>
<dbReference type="Pfam" id="PF22692">
    <property type="entry name" value="LlgE_F_G_D1"/>
    <property type="match status" value="1"/>
</dbReference>
<dbReference type="EMBL" id="LJIX01000006">
    <property type="protein sequence ID" value="KQL21470.1"/>
    <property type="molecule type" value="Genomic_DNA"/>
</dbReference>
<sequence>MNRTMITATNTLSQLQKQMDIVSNNMANIDTTGYKRREASFTDLLFQQFNNQHNANAEGNRLTPNGIRQGVGAKLAQSKIVMSQGSIKNTDRALDAAFTKEGQYFRVLEQSENGSAIRYTRDGAFYLTPLSDTETMLVTGNGYPVLDENNNPITINGQVNDYEITTNGRLIAKMENGGTSEFNLGVVQVNKPQFLEQKGGNLLGLPENMAELNVPVNEILTELNGPMRNQVSIQQRALEQSNVDMSREMTDLINLQRAYQFQSRSVSIADQMMGLVNGIR</sequence>
<dbReference type="PATRIC" id="fig|1637975.4.peg.5028"/>
<evidence type="ECO:0000259" key="4">
    <source>
        <dbReference type="Pfam" id="PF06429"/>
    </source>
</evidence>
<protein>
    <submittedName>
        <fullName evidence="6">Flagellar biosynthesis protein FlgG</fullName>
    </submittedName>
</protein>
<dbReference type="AlphaFoldDB" id="A0A0Q3QUN5"/>
<feature type="domain" description="Flagellar hook protein FlgE/F/G-like D1" evidence="5">
    <location>
        <begin position="104"/>
        <end position="170"/>
    </location>
</feature>
<dbReference type="GO" id="GO:0071978">
    <property type="term" value="P:bacterial-type flagellum-dependent swarming motility"/>
    <property type="evidence" value="ECO:0007669"/>
    <property type="project" value="TreeGrafter"/>
</dbReference>
<dbReference type="InterPro" id="IPR001444">
    <property type="entry name" value="Flag_bb_rod_N"/>
</dbReference>